<organism evidence="3 5">
    <name type="scientific">Kurthia zopfii</name>
    <dbReference type="NCBI Taxonomy" id="1650"/>
    <lineage>
        <taxon>Bacteria</taxon>
        <taxon>Bacillati</taxon>
        <taxon>Bacillota</taxon>
        <taxon>Bacilli</taxon>
        <taxon>Bacillales</taxon>
        <taxon>Caryophanaceae</taxon>
        <taxon>Kurthia</taxon>
    </lineage>
</organism>
<dbReference type="InterPro" id="IPR000160">
    <property type="entry name" value="GGDEF_dom"/>
</dbReference>
<accession>A0A8B4QCH1</accession>
<feature type="transmembrane region" description="Helical" evidence="1">
    <location>
        <begin position="30"/>
        <end position="50"/>
    </location>
</feature>
<evidence type="ECO:0000313" key="4">
    <source>
        <dbReference type="EMBL" id="TDR31309.1"/>
    </source>
</evidence>
<dbReference type="Pfam" id="PF00990">
    <property type="entry name" value="GGDEF"/>
    <property type="match status" value="1"/>
</dbReference>
<feature type="transmembrane region" description="Helical" evidence="1">
    <location>
        <begin position="124"/>
        <end position="143"/>
    </location>
</feature>
<evidence type="ECO:0000259" key="2">
    <source>
        <dbReference type="PROSITE" id="PS50887"/>
    </source>
</evidence>
<dbReference type="Proteomes" id="UP000254330">
    <property type="component" value="Unassembled WGS sequence"/>
</dbReference>
<dbReference type="RefSeq" id="WP_170114855.1">
    <property type="nucleotide sequence ID" value="NZ_BJUE01000110.1"/>
</dbReference>
<name>A0A8B4QCH1_9BACL</name>
<proteinExistence type="predicted"/>
<evidence type="ECO:0000256" key="1">
    <source>
        <dbReference type="SAM" id="Phobius"/>
    </source>
</evidence>
<feature type="transmembrane region" description="Helical" evidence="1">
    <location>
        <begin position="148"/>
        <end position="165"/>
    </location>
</feature>
<dbReference type="CDD" id="cd01949">
    <property type="entry name" value="GGDEF"/>
    <property type="match status" value="1"/>
</dbReference>
<sequence>MSTTKDEIADSNSNYMEIEIAKQNVARLQFISLFSIQLLFVIISINIYSHYFAKVDYNDFKIYLPSYIFALFAHMLLLFVTQHFKHKQNFTIENARQFQKILITYIWSILITSCFISTLDHTLYKHIVIYLVYLLSCTAFLVITLKKILPPVLISTSVLCWAIIVDDSFHSYGQGNLMLLLTLTEIILILGYFNGRVLRSNLLQHQELLGERNRSKDLTEALQTAAHTDELTNLANRRGYLHRMQSIDQKLPIQMTVLIIDIDFFKKYNDFYGHAYGDVVLAKVAATLHLLCAQPNRFAVRWGGEEFLILLENHSEQEIHEFYNDFITAIEKYDIQHATSNVSEHLTFSVGGNTQFITDFEEMNSCILHADEAQYMVKRSRKDGFLLMEEGDVIYMSDIIMQTQLRNLLASKSF</sequence>
<keyword evidence="1" id="KW-0472">Membrane</keyword>
<evidence type="ECO:0000313" key="3">
    <source>
        <dbReference type="EMBL" id="STX10354.1"/>
    </source>
</evidence>
<dbReference type="EMBL" id="SNZG01000078">
    <property type="protein sequence ID" value="TDR31309.1"/>
    <property type="molecule type" value="Genomic_DNA"/>
</dbReference>
<dbReference type="Gene3D" id="3.30.70.270">
    <property type="match status" value="1"/>
</dbReference>
<dbReference type="PANTHER" id="PTHR45138:SF9">
    <property type="entry name" value="DIGUANYLATE CYCLASE DGCM-RELATED"/>
    <property type="match status" value="1"/>
</dbReference>
<dbReference type="Proteomes" id="UP000294641">
    <property type="component" value="Unassembled WGS sequence"/>
</dbReference>
<reference evidence="3 5" key="1">
    <citation type="submission" date="2018-06" db="EMBL/GenBank/DDBJ databases">
        <authorList>
            <consortium name="Pathogen Informatics"/>
            <person name="Doyle S."/>
        </authorList>
    </citation>
    <scope>NUCLEOTIDE SEQUENCE [LARGE SCALE GENOMIC DNA]</scope>
    <source>
        <strain evidence="3 5">NCTC10597</strain>
    </source>
</reference>
<protein>
    <submittedName>
        <fullName evidence="4">Diguanylate cyclase (GGDEF)-like protein</fullName>
    </submittedName>
    <submittedName>
        <fullName evidence="3">Probable diguanylate cyclase YdaM</fullName>
        <ecNumber evidence="3">2.7.7.65</ecNumber>
    </submittedName>
</protein>
<dbReference type="NCBIfam" id="TIGR00254">
    <property type="entry name" value="GGDEF"/>
    <property type="match status" value="1"/>
</dbReference>
<keyword evidence="6" id="KW-1185">Reference proteome</keyword>
<dbReference type="InterPro" id="IPR043128">
    <property type="entry name" value="Rev_trsase/Diguanyl_cyclase"/>
</dbReference>
<dbReference type="EC" id="2.7.7.65" evidence="3"/>
<dbReference type="AlphaFoldDB" id="A0A8B4QCH1"/>
<dbReference type="EMBL" id="UGNP01000001">
    <property type="protein sequence ID" value="STX10354.1"/>
    <property type="molecule type" value="Genomic_DNA"/>
</dbReference>
<keyword evidence="1" id="KW-1133">Transmembrane helix</keyword>
<feature type="domain" description="GGDEF" evidence="2">
    <location>
        <begin position="253"/>
        <end position="390"/>
    </location>
</feature>
<feature type="transmembrane region" description="Helical" evidence="1">
    <location>
        <begin position="177"/>
        <end position="195"/>
    </location>
</feature>
<keyword evidence="3" id="KW-0548">Nucleotidyltransferase</keyword>
<comment type="caution">
    <text evidence="3">The sequence shown here is derived from an EMBL/GenBank/DDBJ whole genome shotgun (WGS) entry which is preliminary data.</text>
</comment>
<reference evidence="4 6" key="2">
    <citation type="submission" date="2019-03" db="EMBL/GenBank/DDBJ databases">
        <title>Genomic Encyclopedia of Type Strains, Phase IV (KMG-IV): sequencing the most valuable type-strain genomes for metagenomic binning, comparative biology and taxonomic classification.</title>
        <authorList>
            <person name="Goeker M."/>
        </authorList>
    </citation>
    <scope>NUCLEOTIDE SEQUENCE [LARGE SCALE GENOMIC DNA]</scope>
    <source>
        <strain evidence="4 6">DSM 20580</strain>
    </source>
</reference>
<evidence type="ECO:0000313" key="6">
    <source>
        <dbReference type="Proteomes" id="UP000294641"/>
    </source>
</evidence>
<dbReference type="PROSITE" id="PS50887">
    <property type="entry name" value="GGDEF"/>
    <property type="match status" value="1"/>
</dbReference>
<dbReference type="SUPFAM" id="SSF55073">
    <property type="entry name" value="Nucleotide cyclase"/>
    <property type="match status" value="1"/>
</dbReference>
<keyword evidence="1" id="KW-0812">Transmembrane</keyword>
<dbReference type="PANTHER" id="PTHR45138">
    <property type="entry name" value="REGULATORY COMPONENTS OF SENSORY TRANSDUCTION SYSTEM"/>
    <property type="match status" value="1"/>
</dbReference>
<feature type="transmembrane region" description="Helical" evidence="1">
    <location>
        <begin position="62"/>
        <end position="80"/>
    </location>
</feature>
<dbReference type="InterPro" id="IPR050469">
    <property type="entry name" value="Diguanylate_Cyclase"/>
</dbReference>
<dbReference type="SMART" id="SM00267">
    <property type="entry name" value="GGDEF"/>
    <property type="match status" value="1"/>
</dbReference>
<dbReference type="InterPro" id="IPR029787">
    <property type="entry name" value="Nucleotide_cyclase"/>
</dbReference>
<keyword evidence="3" id="KW-0808">Transferase</keyword>
<gene>
    <name evidence="3" type="primary">ydaM_2</name>
    <name evidence="4" type="ORF">DFR61_1782</name>
    <name evidence="3" type="ORF">NCTC10597_02075</name>
</gene>
<evidence type="ECO:0000313" key="5">
    <source>
        <dbReference type="Proteomes" id="UP000254330"/>
    </source>
</evidence>
<feature type="transmembrane region" description="Helical" evidence="1">
    <location>
        <begin position="101"/>
        <end position="118"/>
    </location>
</feature>
<dbReference type="GO" id="GO:0052621">
    <property type="term" value="F:diguanylate cyclase activity"/>
    <property type="evidence" value="ECO:0007669"/>
    <property type="project" value="UniProtKB-EC"/>
</dbReference>